<dbReference type="RefSeq" id="WP_118648764.1">
    <property type="nucleotide sequence ID" value="NZ_CP060635.1"/>
</dbReference>
<dbReference type="PANTHER" id="PTHR30345">
    <property type="entry name" value="RIBOSE-5-PHOSPHATE ISOMERASE B"/>
    <property type="match status" value="1"/>
</dbReference>
<name>A0A7G9G926_9FIRM</name>
<evidence type="ECO:0000313" key="3">
    <source>
        <dbReference type="Proteomes" id="UP000515860"/>
    </source>
</evidence>
<dbReference type="NCBIfam" id="TIGR00689">
    <property type="entry name" value="rpiB_lacA_lacB"/>
    <property type="match status" value="1"/>
</dbReference>
<dbReference type="PIRSF" id="PIRSF005384">
    <property type="entry name" value="RpiB_LacA_B"/>
    <property type="match status" value="1"/>
</dbReference>
<keyword evidence="2" id="KW-0413">Isomerase</keyword>
<proteinExistence type="inferred from homology"/>
<dbReference type="PANTHER" id="PTHR30345:SF0">
    <property type="entry name" value="DNA DAMAGE-REPAIR_TOLERATION PROTEIN DRT102"/>
    <property type="match status" value="1"/>
</dbReference>
<dbReference type="EMBL" id="CP060635">
    <property type="protein sequence ID" value="QNM07308.1"/>
    <property type="molecule type" value="Genomic_DNA"/>
</dbReference>
<dbReference type="NCBIfam" id="NF004051">
    <property type="entry name" value="PRK05571.1"/>
    <property type="match status" value="1"/>
</dbReference>
<dbReference type="Proteomes" id="UP000515860">
    <property type="component" value="Chromosome"/>
</dbReference>
<accession>A0A7G9G926</accession>
<dbReference type="GO" id="GO:0005975">
    <property type="term" value="P:carbohydrate metabolic process"/>
    <property type="evidence" value="ECO:0007669"/>
    <property type="project" value="InterPro"/>
</dbReference>
<sequence length="156" mass="16730">MKVVIGSDGAGFQLKEEIRRHLMETGHEVLDLGTRELEHALTYIKAADNVSQAVLEGRAERGIVFCGSGSGVAIVANKHKGIYCVPAESLWSACKARFINNANVLALGGSILGAAMARDMADIFLHTEFHGGAAPERAAVLENLLAEVKELEDQLF</sequence>
<reference evidence="2 3" key="1">
    <citation type="submission" date="2020-08" db="EMBL/GenBank/DDBJ databases">
        <authorList>
            <person name="Liu C."/>
            <person name="Sun Q."/>
        </authorList>
    </citation>
    <scope>NUCLEOTIDE SEQUENCE [LARGE SCALE GENOMIC DNA]</scope>
    <source>
        <strain evidence="2 3">NSJ-29</strain>
    </source>
</reference>
<dbReference type="GO" id="GO:0016861">
    <property type="term" value="F:intramolecular oxidoreductase activity, interconverting aldoses and ketoses"/>
    <property type="evidence" value="ECO:0007669"/>
    <property type="project" value="UniProtKB-ARBA"/>
</dbReference>
<comment type="similarity">
    <text evidence="1">Belongs to the LacAB/RpiB family.</text>
</comment>
<evidence type="ECO:0000256" key="1">
    <source>
        <dbReference type="ARBA" id="ARBA00008754"/>
    </source>
</evidence>
<gene>
    <name evidence="2" type="ORF">H9Q79_10130</name>
</gene>
<evidence type="ECO:0000313" key="2">
    <source>
        <dbReference type="EMBL" id="QNM07308.1"/>
    </source>
</evidence>
<keyword evidence="3" id="KW-1185">Reference proteome</keyword>
<dbReference type="Gene3D" id="3.40.1400.10">
    <property type="entry name" value="Sugar-phosphate isomerase, RpiB/LacA/LacB"/>
    <property type="match status" value="1"/>
</dbReference>
<organism evidence="2 3">
    <name type="scientific">Wansuia hejianensis</name>
    <dbReference type="NCBI Taxonomy" id="2763667"/>
    <lineage>
        <taxon>Bacteria</taxon>
        <taxon>Bacillati</taxon>
        <taxon>Bacillota</taxon>
        <taxon>Clostridia</taxon>
        <taxon>Lachnospirales</taxon>
        <taxon>Lachnospiraceae</taxon>
        <taxon>Wansuia</taxon>
    </lineage>
</organism>
<dbReference type="SUPFAM" id="SSF89623">
    <property type="entry name" value="Ribose/Galactose isomerase RpiB/AlsB"/>
    <property type="match status" value="1"/>
</dbReference>
<dbReference type="InterPro" id="IPR003500">
    <property type="entry name" value="RpiB_LacA_LacB"/>
</dbReference>
<dbReference type="KEGG" id="whj:H9Q79_10130"/>
<dbReference type="Pfam" id="PF02502">
    <property type="entry name" value="LacAB_rpiB"/>
    <property type="match status" value="1"/>
</dbReference>
<dbReference type="AlphaFoldDB" id="A0A7G9G926"/>
<dbReference type="InterPro" id="IPR036569">
    <property type="entry name" value="RpiB_LacA_LacB_sf"/>
</dbReference>
<protein>
    <submittedName>
        <fullName evidence="2">RpiB/LacA/LacB family sugar-phosphate isomerase</fullName>
    </submittedName>
</protein>